<gene>
    <name evidence="2" type="ORF">SAMN04489844_1336</name>
</gene>
<accession>A0A1H4NB73</accession>
<dbReference type="RefSeq" id="WP_090968410.1">
    <property type="nucleotide sequence ID" value="NZ_FNRT01000002.1"/>
</dbReference>
<dbReference type="PROSITE" id="PS51257">
    <property type="entry name" value="PROKAR_LIPOPROTEIN"/>
    <property type="match status" value="1"/>
</dbReference>
<dbReference type="STRING" id="402596.SAMN04489844_1336"/>
<reference evidence="3" key="1">
    <citation type="submission" date="2016-10" db="EMBL/GenBank/DDBJ databases">
        <authorList>
            <person name="Varghese N."/>
            <person name="Submissions S."/>
        </authorList>
    </citation>
    <scope>NUCLEOTIDE SEQUENCE [LARGE SCALE GENOMIC DNA]</scope>
    <source>
        <strain evidence="3">DSM 22017</strain>
    </source>
</reference>
<keyword evidence="3" id="KW-1185">Reference proteome</keyword>
<protein>
    <recommendedName>
        <fullName evidence="4">Lipoprotein</fullName>
    </recommendedName>
</protein>
<evidence type="ECO:0000313" key="2">
    <source>
        <dbReference type="EMBL" id="SEB92511.1"/>
    </source>
</evidence>
<dbReference type="EMBL" id="FNRT01000002">
    <property type="protein sequence ID" value="SEB92511.1"/>
    <property type="molecule type" value="Genomic_DNA"/>
</dbReference>
<evidence type="ECO:0000313" key="3">
    <source>
        <dbReference type="Proteomes" id="UP000198742"/>
    </source>
</evidence>
<evidence type="ECO:0000256" key="1">
    <source>
        <dbReference type="SAM" id="SignalP"/>
    </source>
</evidence>
<dbReference type="Proteomes" id="UP000198742">
    <property type="component" value="Unassembled WGS sequence"/>
</dbReference>
<proteinExistence type="predicted"/>
<name>A0A1H4NB73_9ACTN</name>
<feature type="signal peptide" evidence="1">
    <location>
        <begin position="1"/>
        <end position="27"/>
    </location>
</feature>
<keyword evidence="1" id="KW-0732">Signal</keyword>
<dbReference type="OrthoDB" id="3786712at2"/>
<dbReference type="AlphaFoldDB" id="A0A1H4NB73"/>
<feature type="chain" id="PRO_5011439397" description="Lipoprotein" evidence="1">
    <location>
        <begin position="28"/>
        <end position="160"/>
    </location>
</feature>
<evidence type="ECO:0008006" key="4">
    <source>
        <dbReference type="Google" id="ProtNLM"/>
    </source>
</evidence>
<sequence length="160" mass="17444">MALRRPALAGALALTALLSSGCGGVDASTAPTTASEVDFCMTWVKQATDIASLITEKVQVQEIPTGEEFVTLIDAWSAEMLAVGTPGDMPDGARSSFETYLEYEYDADELDFGEFENLRNVEDPGDGMDDLSTEEFNQARELSTYLQSTCNPLWRERGLL</sequence>
<organism evidence="2 3">
    <name type="scientific">Nocardioides exalbidus</name>
    <dbReference type="NCBI Taxonomy" id="402596"/>
    <lineage>
        <taxon>Bacteria</taxon>
        <taxon>Bacillati</taxon>
        <taxon>Actinomycetota</taxon>
        <taxon>Actinomycetes</taxon>
        <taxon>Propionibacteriales</taxon>
        <taxon>Nocardioidaceae</taxon>
        <taxon>Nocardioides</taxon>
    </lineage>
</organism>